<accession>A0AA88AZV5</accession>
<evidence type="ECO:0000313" key="2">
    <source>
        <dbReference type="EMBL" id="GMN53946.1"/>
    </source>
</evidence>
<evidence type="ECO:0000313" key="3">
    <source>
        <dbReference type="Proteomes" id="UP001187192"/>
    </source>
</evidence>
<reference evidence="2" key="1">
    <citation type="submission" date="2023-07" db="EMBL/GenBank/DDBJ databases">
        <title>draft genome sequence of fig (Ficus carica).</title>
        <authorList>
            <person name="Takahashi T."/>
            <person name="Nishimura K."/>
        </authorList>
    </citation>
    <scope>NUCLEOTIDE SEQUENCE</scope>
</reference>
<keyword evidence="3" id="KW-1185">Reference proteome</keyword>
<dbReference type="EMBL" id="BTGU01000048">
    <property type="protein sequence ID" value="GMN53946.1"/>
    <property type="molecule type" value="Genomic_DNA"/>
</dbReference>
<feature type="region of interest" description="Disordered" evidence="1">
    <location>
        <begin position="202"/>
        <end position="225"/>
    </location>
</feature>
<feature type="region of interest" description="Disordered" evidence="1">
    <location>
        <begin position="263"/>
        <end position="284"/>
    </location>
</feature>
<evidence type="ECO:0000256" key="1">
    <source>
        <dbReference type="SAM" id="MobiDB-lite"/>
    </source>
</evidence>
<name>A0AA88AZV5_FICCA</name>
<feature type="compositionally biased region" description="Acidic residues" evidence="1">
    <location>
        <begin position="269"/>
        <end position="284"/>
    </location>
</feature>
<organism evidence="2 3">
    <name type="scientific">Ficus carica</name>
    <name type="common">Common fig</name>
    <dbReference type="NCBI Taxonomy" id="3494"/>
    <lineage>
        <taxon>Eukaryota</taxon>
        <taxon>Viridiplantae</taxon>
        <taxon>Streptophyta</taxon>
        <taxon>Embryophyta</taxon>
        <taxon>Tracheophyta</taxon>
        <taxon>Spermatophyta</taxon>
        <taxon>Magnoliopsida</taxon>
        <taxon>eudicotyledons</taxon>
        <taxon>Gunneridae</taxon>
        <taxon>Pentapetalae</taxon>
        <taxon>rosids</taxon>
        <taxon>fabids</taxon>
        <taxon>Rosales</taxon>
        <taxon>Moraceae</taxon>
        <taxon>Ficeae</taxon>
        <taxon>Ficus</taxon>
    </lineage>
</organism>
<comment type="caution">
    <text evidence="2">The sequence shown here is derived from an EMBL/GenBank/DDBJ whole genome shotgun (WGS) entry which is preliminary data.</text>
</comment>
<proteinExistence type="predicted"/>
<gene>
    <name evidence="2" type="ORF">TIFTF001_023076</name>
</gene>
<sequence length="284" mass="32558">MKDQRNKKLKPNLIQRVILQLLQKENYKRKKTQVKANGIIDEKSHEELGITQLLEERGLSGTVLSAKCFASGIVHEFYANMSPDISNSSSAKYLKARELDQVVEIDNVISDLTGGVKNRWTDPHCVYFCINLGTWMKFDMGKHIFETVSQYAENKKKTKLPFPSLIYELLMSQKEIKQPLDALHSISKLLKVSKKLLSDSHMMDVQGRQSEQDQEDVARQGEEPVLSTTKARHKVIIKLLKEELKFLQQQKKHIEQREKEIESVLGACNDEEQVSDEEESASTD</sequence>
<protein>
    <submittedName>
        <fullName evidence="2">Uncharacterized protein</fullName>
    </submittedName>
</protein>
<dbReference type="Proteomes" id="UP001187192">
    <property type="component" value="Unassembled WGS sequence"/>
</dbReference>
<dbReference type="AlphaFoldDB" id="A0AA88AZV5"/>